<proteinExistence type="inferred from homology"/>
<dbReference type="PANTHER" id="PTHR43300">
    <property type="entry name" value="ACETYLTRANSFERASE"/>
    <property type="match status" value="1"/>
</dbReference>
<dbReference type="EMBL" id="CP002961">
    <property type="protein sequence ID" value="AFK03209.1"/>
    <property type="molecule type" value="Genomic_DNA"/>
</dbReference>
<dbReference type="Pfam" id="PF17836">
    <property type="entry name" value="PglD_N"/>
    <property type="match status" value="1"/>
</dbReference>
<dbReference type="InterPro" id="IPR050179">
    <property type="entry name" value="Trans_hexapeptide_repeat"/>
</dbReference>
<reference evidence="3 4" key="1">
    <citation type="submission" date="2011-07" db="EMBL/GenBank/DDBJ databases">
        <title>The complete genome of chromosome of Emticicia oligotrophica DSM 17448.</title>
        <authorList>
            <consortium name="US DOE Joint Genome Institute (JGI-PGF)"/>
            <person name="Lucas S."/>
            <person name="Han J."/>
            <person name="Lapidus A."/>
            <person name="Bruce D."/>
            <person name="Goodwin L."/>
            <person name="Pitluck S."/>
            <person name="Peters L."/>
            <person name="Kyrpides N."/>
            <person name="Mavromatis K."/>
            <person name="Ivanova N."/>
            <person name="Ovchinnikova G."/>
            <person name="Teshima H."/>
            <person name="Detter J.C."/>
            <person name="Tapia R."/>
            <person name="Han C."/>
            <person name="Land M."/>
            <person name="Hauser L."/>
            <person name="Markowitz V."/>
            <person name="Cheng J.-F."/>
            <person name="Hugenholtz P."/>
            <person name="Woyke T."/>
            <person name="Wu D."/>
            <person name="Tindall B."/>
            <person name="Pomrenke H."/>
            <person name="Brambilla E."/>
            <person name="Klenk H.-P."/>
            <person name="Eisen J.A."/>
        </authorList>
    </citation>
    <scope>NUCLEOTIDE SEQUENCE [LARGE SCALE GENOMIC DNA]</scope>
    <source>
        <strain evidence="3 4">DSM 17448</strain>
    </source>
</reference>
<dbReference type="InterPro" id="IPR041561">
    <property type="entry name" value="PglD_N"/>
</dbReference>
<name>A0ABM5N1K7_EMTOG</name>
<dbReference type="InterPro" id="IPR020019">
    <property type="entry name" value="AcTrfase_PglD-like"/>
</dbReference>
<dbReference type="Proteomes" id="UP000002875">
    <property type="component" value="Chromosome"/>
</dbReference>
<feature type="domain" description="PglD N-terminal" evidence="2">
    <location>
        <begin position="2"/>
        <end position="73"/>
    </location>
</feature>
<dbReference type="SUPFAM" id="SSF51161">
    <property type="entry name" value="Trimeric LpxA-like enzymes"/>
    <property type="match status" value="1"/>
</dbReference>
<dbReference type="Gene3D" id="3.40.50.20">
    <property type="match status" value="1"/>
</dbReference>
<comment type="similarity">
    <text evidence="1">Belongs to the transferase hexapeptide repeat family.</text>
</comment>
<evidence type="ECO:0000313" key="3">
    <source>
        <dbReference type="EMBL" id="AFK03209.1"/>
    </source>
</evidence>
<dbReference type="PANTHER" id="PTHR43300:SF7">
    <property type="entry name" value="UDP-N-ACETYLBACILLOSAMINE N-ACETYLTRANSFERASE"/>
    <property type="match status" value="1"/>
</dbReference>
<accession>A0ABM5N1K7</accession>
<evidence type="ECO:0000259" key="2">
    <source>
        <dbReference type="Pfam" id="PF17836"/>
    </source>
</evidence>
<dbReference type="Gene3D" id="2.160.10.10">
    <property type="entry name" value="Hexapeptide repeat proteins"/>
    <property type="match status" value="1"/>
</dbReference>
<evidence type="ECO:0000256" key="1">
    <source>
        <dbReference type="ARBA" id="ARBA00007274"/>
    </source>
</evidence>
<dbReference type="InterPro" id="IPR011004">
    <property type="entry name" value="Trimer_LpxA-like_sf"/>
</dbReference>
<protein>
    <submittedName>
        <fullName evidence="3">Sugar O-acyltransferase, sialic acid O-acetyltransferase NeuD family</fullName>
    </submittedName>
</protein>
<sequence>MLLYGASGHAKVILEALNATHTKVSGIFDDNISIKKILDFEVIGTYESHLFMNDSIIVAIGDNMIRRAIVKKITHKFGVCFHPSALISKYTEIGEGTVIFQNAILQPSVKIGKHVIINTKSSVDHDCIVGDFVHIAPNATLCGGVKVGDGTLIGAGAVILPNVEIGENCIIGAGSVVVRNISNNLTVKGNPSK</sequence>
<evidence type="ECO:0000313" key="4">
    <source>
        <dbReference type="Proteomes" id="UP000002875"/>
    </source>
</evidence>
<dbReference type="Pfam" id="PF00132">
    <property type="entry name" value="Hexapep"/>
    <property type="match status" value="1"/>
</dbReference>
<dbReference type="CDD" id="cd03360">
    <property type="entry name" value="LbH_AT_putative"/>
    <property type="match status" value="1"/>
</dbReference>
<organism evidence="3 4">
    <name type="scientific">Emticicia oligotrophica (strain DSM 17448 / CIP 109782 / MTCC 6937 / GPTSA100-15)</name>
    <dbReference type="NCBI Taxonomy" id="929562"/>
    <lineage>
        <taxon>Bacteria</taxon>
        <taxon>Pseudomonadati</taxon>
        <taxon>Bacteroidota</taxon>
        <taxon>Cytophagia</taxon>
        <taxon>Cytophagales</taxon>
        <taxon>Leadbetterellaceae</taxon>
        <taxon>Emticicia</taxon>
    </lineage>
</organism>
<gene>
    <name evidence="3" type="ordered locus">Emtol_2070</name>
</gene>
<keyword evidence="4" id="KW-1185">Reference proteome</keyword>
<dbReference type="RefSeq" id="WP_015028907.1">
    <property type="nucleotide sequence ID" value="NC_018748.1"/>
</dbReference>
<dbReference type="NCBIfam" id="TIGR03570">
    <property type="entry name" value="NeuD_NnaD"/>
    <property type="match status" value="1"/>
</dbReference>
<dbReference type="InterPro" id="IPR001451">
    <property type="entry name" value="Hexapep"/>
</dbReference>